<dbReference type="SUPFAM" id="SSF48264">
    <property type="entry name" value="Cytochrome P450"/>
    <property type="match status" value="1"/>
</dbReference>
<evidence type="ECO:0000256" key="2">
    <source>
        <dbReference type="ARBA" id="ARBA00010617"/>
    </source>
</evidence>
<dbReference type="GO" id="GO:0005506">
    <property type="term" value="F:iron ion binding"/>
    <property type="evidence" value="ECO:0007669"/>
    <property type="project" value="InterPro"/>
</dbReference>
<keyword evidence="3 4" id="KW-0479">Metal-binding</keyword>
<evidence type="ECO:0000313" key="5">
    <source>
        <dbReference type="EMBL" id="KAF0722721.1"/>
    </source>
</evidence>
<dbReference type="PRINTS" id="PR00385">
    <property type="entry name" value="P450"/>
</dbReference>
<evidence type="ECO:0000256" key="1">
    <source>
        <dbReference type="ARBA" id="ARBA00001971"/>
    </source>
</evidence>
<comment type="similarity">
    <text evidence="2 4">Belongs to the cytochrome P450 family.</text>
</comment>
<keyword evidence="3 4" id="KW-0349">Heme</keyword>
<dbReference type="InterPro" id="IPR001128">
    <property type="entry name" value="Cyt_P450"/>
</dbReference>
<dbReference type="PANTHER" id="PTHR24305:SF166">
    <property type="entry name" value="CYTOCHROME P450 12A4, MITOCHONDRIAL-RELATED"/>
    <property type="match status" value="1"/>
</dbReference>
<proteinExistence type="inferred from homology"/>
<dbReference type="PROSITE" id="PS00086">
    <property type="entry name" value="CYTOCHROME_P450"/>
    <property type="match status" value="1"/>
</dbReference>
<dbReference type="InterPro" id="IPR050121">
    <property type="entry name" value="Cytochrome_P450_monoxygenase"/>
</dbReference>
<comment type="cofactor">
    <cofactor evidence="1 3">
        <name>heme</name>
        <dbReference type="ChEBI" id="CHEBI:30413"/>
    </cofactor>
</comment>
<dbReference type="Proteomes" id="UP000481153">
    <property type="component" value="Unassembled WGS sequence"/>
</dbReference>
<dbReference type="GO" id="GO:0020037">
    <property type="term" value="F:heme binding"/>
    <property type="evidence" value="ECO:0007669"/>
    <property type="project" value="InterPro"/>
</dbReference>
<keyword evidence="3 4" id="KW-0408">Iron</keyword>
<dbReference type="VEuPathDB" id="FungiDB:AeMF1_000630"/>
<evidence type="ECO:0008006" key="7">
    <source>
        <dbReference type="Google" id="ProtNLM"/>
    </source>
</evidence>
<dbReference type="InterPro" id="IPR036396">
    <property type="entry name" value="Cyt_P450_sf"/>
</dbReference>
<organism evidence="5 6">
    <name type="scientific">Aphanomyces euteiches</name>
    <dbReference type="NCBI Taxonomy" id="100861"/>
    <lineage>
        <taxon>Eukaryota</taxon>
        <taxon>Sar</taxon>
        <taxon>Stramenopiles</taxon>
        <taxon>Oomycota</taxon>
        <taxon>Saprolegniomycetes</taxon>
        <taxon>Saprolegniales</taxon>
        <taxon>Verrucalvaceae</taxon>
        <taxon>Aphanomyces</taxon>
    </lineage>
</organism>
<dbReference type="EMBL" id="VJMJ01000326">
    <property type="protein sequence ID" value="KAF0722721.1"/>
    <property type="molecule type" value="Genomic_DNA"/>
</dbReference>
<protein>
    <recommendedName>
        <fullName evidence="7">Cytochrome P450</fullName>
    </recommendedName>
</protein>
<dbReference type="PANTHER" id="PTHR24305">
    <property type="entry name" value="CYTOCHROME P450"/>
    <property type="match status" value="1"/>
</dbReference>
<evidence type="ECO:0000256" key="3">
    <source>
        <dbReference type="PIRSR" id="PIRSR602401-1"/>
    </source>
</evidence>
<comment type="caution">
    <text evidence="5">The sequence shown here is derived from an EMBL/GenBank/DDBJ whole genome shotgun (WGS) entry which is preliminary data.</text>
</comment>
<gene>
    <name evidence="5" type="ORF">Ae201684_018200</name>
</gene>
<keyword evidence="4" id="KW-0503">Monooxygenase</keyword>
<keyword evidence="4" id="KW-0560">Oxidoreductase</keyword>
<sequence>MFATHPEMEALARKECQAVAAASDGGIIGWKSLGELKYTTAFIQETLRLHPTITIIAPRACVQGDHVPMSDGKSIFTTKYWSQPDEFVPERFLEGTAPFEADKALRNGQGNSYTYLPFSTGPKNCIGMRFAMAELQVVISNLLLQFSFRLTDKANVNPRLDGVSLKPVHLSMTIHSVAASSH</sequence>
<dbReference type="Pfam" id="PF00067">
    <property type="entry name" value="p450"/>
    <property type="match status" value="1"/>
</dbReference>
<dbReference type="InterPro" id="IPR017972">
    <property type="entry name" value="Cyt_P450_CS"/>
</dbReference>
<dbReference type="AlphaFoldDB" id="A0A6G0W6I7"/>
<keyword evidence="6" id="KW-1185">Reference proteome</keyword>
<reference evidence="5 6" key="1">
    <citation type="submission" date="2019-07" db="EMBL/GenBank/DDBJ databases">
        <title>Genomics analysis of Aphanomyces spp. identifies a new class of oomycete effector associated with host adaptation.</title>
        <authorList>
            <person name="Gaulin E."/>
        </authorList>
    </citation>
    <scope>NUCLEOTIDE SEQUENCE [LARGE SCALE GENOMIC DNA]</scope>
    <source>
        <strain evidence="5 6">ATCC 201684</strain>
    </source>
</reference>
<name>A0A6G0W6I7_9STRA</name>
<accession>A0A6G0W6I7</accession>
<dbReference type="Gene3D" id="1.10.630.10">
    <property type="entry name" value="Cytochrome P450"/>
    <property type="match status" value="1"/>
</dbReference>
<evidence type="ECO:0000313" key="6">
    <source>
        <dbReference type="Proteomes" id="UP000481153"/>
    </source>
</evidence>
<dbReference type="PRINTS" id="PR00463">
    <property type="entry name" value="EP450I"/>
</dbReference>
<dbReference type="InterPro" id="IPR002401">
    <property type="entry name" value="Cyt_P450_E_grp-I"/>
</dbReference>
<dbReference type="GO" id="GO:0016705">
    <property type="term" value="F:oxidoreductase activity, acting on paired donors, with incorporation or reduction of molecular oxygen"/>
    <property type="evidence" value="ECO:0007669"/>
    <property type="project" value="InterPro"/>
</dbReference>
<feature type="binding site" description="axial binding residue" evidence="3">
    <location>
        <position position="125"/>
    </location>
    <ligand>
        <name>heme</name>
        <dbReference type="ChEBI" id="CHEBI:30413"/>
    </ligand>
    <ligandPart>
        <name>Fe</name>
        <dbReference type="ChEBI" id="CHEBI:18248"/>
    </ligandPart>
</feature>
<evidence type="ECO:0000256" key="4">
    <source>
        <dbReference type="RuleBase" id="RU000461"/>
    </source>
</evidence>
<dbReference type="GO" id="GO:0004497">
    <property type="term" value="F:monooxygenase activity"/>
    <property type="evidence" value="ECO:0007669"/>
    <property type="project" value="UniProtKB-KW"/>
</dbReference>